<dbReference type="Proteomes" id="UP000275356">
    <property type="component" value="Unassembled WGS sequence"/>
</dbReference>
<evidence type="ECO:0000256" key="2">
    <source>
        <dbReference type="SAM" id="Phobius"/>
    </source>
</evidence>
<protein>
    <submittedName>
        <fullName evidence="3">Uncharacterized protein</fullName>
    </submittedName>
</protein>
<reference evidence="3 4" key="1">
    <citation type="submission" date="2018-11" db="EMBL/GenBank/DDBJ databases">
        <title>Sequencing the genomes of 1000 actinobacteria strains.</title>
        <authorList>
            <person name="Klenk H.-P."/>
        </authorList>
    </citation>
    <scope>NUCLEOTIDE SEQUENCE [LARGE SCALE GENOMIC DNA]</scope>
    <source>
        <strain evidence="3 4">DSM 13521</strain>
    </source>
</reference>
<comment type="caution">
    <text evidence="3">The sequence shown here is derived from an EMBL/GenBank/DDBJ whole genome shotgun (WGS) entry which is preliminary data.</text>
</comment>
<name>A0A3N2D8T1_9MICO</name>
<keyword evidence="2" id="KW-0812">Transmembrane</keyword>
<accession>A0A3N2D8T1</accession>
<proteinExistence type="predicted"/>
<dbReference type="EMBL" id="RKHQ01000001">
    <property type="protein sequence ID" value="ROR96179.1"/>
    <property type="molecule type" value="Genomic_DNA"/>
</dbReference>
<dbReference type="OrthoDB" id="3268840at2"/>
<feature type="region of interest" description="Disordered" evidence="1">
    <location>
        <begin position="146"/>
        <end position="191"/>
    </location>
</feature>
<dbReference type="RefSeq" id="WP_123738396.1">
    <property type="nucleotide sequence ID" value="NZ_RKHQ01000001.1"/>
</dbReference>
<gene>
    <name evidence="3" type="ORF">EDD28_0755</name>
</gene>
<evidence type="ECO:0000313" key="4">
    <source>
        <dbReference type="Proteomes" id="UP000275356"/>
    </source>
</evidence>
<keyword evidence="2" id="KW-0472">Membrane</keyword>
<keyword evidence="4" id="KW-1185">Reference proteome</keyword>
<sequence>MTDREEQTSPAQDALEREVLERLRSADPARDIEPSAGFVASVLARMDDDDAGALASELPLAAAAHAGSASADPGVATAEMSEPGPIDLAAARAARESAQPARKRRWQPWLAGAAAAAVVGVVGFGAGSIAAGGGFGGGDSGGAYDATSARDSAPELASGQPESAYPGPITLGDSSGGADGASSAGGAPTAEMDAARGASGYGWGFGHREFVGSGFSTSAGTATLYGLDPQRASEETAAHLAETLGVTGAPRLDWGSWYVGPEDGEGPTLSVSLDGSAAFSYQNWSIEPMQECWSVAGPTSEDYDDDAWRAYEEEMQACTERVDAAAPAPDAARAELERLLTDVGLDPASFELTAEHAVGSGTAQASAARIVDGQRTDLAFSLSYGPAGVVSVWGSLADVVALRDVAIVSEADALARLSDPRFGAQNMVMPYAVDAYATDGGATEEYTPPTQAPAAPGADATVEWPVWTVDLTSVRLGLGQQYQSDGSVLLVPAYEFTDSDGGTWSVIAVADADLSFDQLG</sequence>
<organism evidence="3 4">
    <name type="scientific">Salana multivorans</name>
    <dbReference type="NCBI Taxonomy" id="120377"/>
    <lineage>
        <taxon>Bacteria</taxon>
        <taxon>Bacillati</taxon>
        <taxon>Actinomycetota</taxon>
        <taxon>Actinomycetes</taxon>
        <taxon>Micrococcales</taxon>
        <taxon>Beutenbergiaceae</taxon>
        <taxon>Salana</taxon>
    </lineage>
</organism>
<feature type="transmembrane region" description="Helical" evidence="2">
    <location>
        <begin position="109"/>
        <end position="131"/>
    </location>
</feature>
<evidence type="ECO:0000313" key="3">
    <source>
        <dbReference type="EMBL" id="ROR96179.1"/>
    </source>
</evidence>
<keyword evidence="2" id="KW-1133">Transmembrane helix</keyword>
<dbReference type="AlphaFoldDB" id="A0A3N2D8T1"/>
<evidence type="ECO:0000256" key="1">
    <source>
        <dbReference type="SAM" id="MobiDB-lite"/>
    </source>
</evidence>